<evidence type="ECO:0000313" key="2">
    <source>
        <dbReference type="EMBL" id="KAK3212033.1"/>
    </source>
</evidence>
<dbReference type="AlphaFoldDB" id="A0AAE0E791"/>
<reference evidence="2" key="1">
    <citation type="journal article" date="2023" name="Plant J.">
        <title>Genome sequences and population genomics provide insights into the demographic history, inbreeding, and mutation load of two 'living fossil' tree species of Dipteronia.</title>
        <authorList>
            <person name="Feng Y."/>
            <person name="Comes H.P."/>
            <person name="Chen J."/>
            <person name="Zhu S."/>
            <person name="Lu R."/>
            <person name="Zhang X."/>
            <person name="Li P."/>
            <person name="Qiu J."/>
            <person name="Olsen K.M."/>
            <person name="Qiu Y."/>
        </authorList>
    </citation>
    <scope>NUCLEOTIDE SEQUENCE</scope>
    <source>
        <strain evidence="2">NBL</strain>
    </source>
</reference>
<keyword evidence="1" id="KW-0732">Signal</keyword>
<accession>A0AAE0E791</accession>
<keyword evidence="3" id="KW-1185">Reference proteome</keyword>
<feature type="chain" id="PRO_5042077293" evidence="1">
    <location>
        <begin position="24"/>
        <end position="149"/>
    </location>
</feature>
<comment type="caution">
    <text evidence="2">The sequence shown here is derived from an EMBL/GenBank/DDBJ whole genome shotgun (WGS) entry which is preliminary data.</text>
</comment>
<dbReference type="Proteomes" id="UP001281410">
    <property type="component" value="Unassembled WGS sequence"/>
</dbReference>
<organism evidence="2 3">
    <name type="scientific">Dipteronia sinensis</name>
    <dbReference type="NCBI Taxonomy" id="43782"/>
    <lineage>
        <taxon>Eukaryota</taxon>
        <taxon>Viridiplantae</taxon>
        <taxon>Streptophyta</taxon>
        <taxon>Embryophyta</taxon>
        <taxon>Tracheophyta</taxon>
        <taxon>Spermatophyta</taxon>
        <taxon>Magnoliopsida</taxon>
        <taxon>eudicotyledons</taxon>
        <taxon>Gunneridae</taxon>
        <taxon>Pentapetalae</taxon>
        <taxon>rosids</taxon>
        <taxon>malvids</taxon>
        <taxon>Sapindales</taxon>
        <taxon>Sapindaceae</taxon>
        <taxon>Hippocastanoideae</taxon>
        <taxon>Acereae</taxon>
        <taxon>Dipteronia</taxon>
    </lineage>
</organism>
<sequence length="149" mass="16715">MLTFILLTVVFSFLLVCQNMVAPSSIQPVGAIHLRGCGNDYDSHIEKFSLRHSLKDFAVDVRMFAKGICSSTHCKLNVAHGSTSHALVMDEFSSTSDTTPDNNEKTSSQFISSEASFIYYIGCVVHFFHHDLIVFSFELCIFFDIDSTW</sequence>
<gene>
    <name evidence="2" type="ORF">Dsin_016739</name>
</gene>
<dbReference type="EMBL" id="JANJYJ010000005">
    <property type="protein sequence ID" value="KAK3212033.1"/>
    <property type="molecule type" value="Genomic_DNA"/>
</dbReference>
<protein>
    <submittedName>
        <fullName evidence="2">Uncharacterized protein</fullName>
    </submittedName>
</protein>
<evidence type="ECO:0000256" key="1">
    <source>
        <dbReference type="SAM" id="SignalP"/>
    </source>
</evidence>
<evidence type="ECO:0000313" key="3">
    <source>
        <dbReference type="Proteomes" id="UP001281410"/>
    </source>
</evidence>
<feature type="signal peptide" evidence="1">
    <location>
        <begin position="1"/>
        <end position="23"/>
    </location>
</feature>
<proteinExistence type="predicted"/>
<name>A0AAE0E791_9ROSI</name>